<dbReference type="SUPFAM" id="SSF56601">
    <property type="entry name" value="beta-lactamase/transpeptidase-like"/>
    <property type="match status" value="1"/>
</dbReference>
<dbReference type="UniPathway" id="UPA00219"/>
<evidence type="ECO:0000256" key="14">
    <source>
        <dbReference type="ARBA" id="ARBA00023306"/>
    </source>
</evidence>
<evidence type="ECO:0000256" key="2">
    <source>
        <dbReference type="ARBA" id="ARBA00022475"/>
    </source>
</evidence>
<feature type="region of interest" description="Disordered" evidence="17">
    <location>
        <begin position="1"/>
        <end position="23"/>
    </location>
</feature>
<keyword evidence="11 16" id="KW-1133">Transmembrane helix</keyword>
<dbReference type="InterPro" id="IPR005311">
    <property type="entry name" value="PBP_dimer"/>
</dbReference>
<dbReference type="InterPro" id="IPR050515">
    <property type="entry name" value="Beta-lactam/transpept"/>
</dbReference>
<dbReference type="PANTHER" id="PTHR30627:SF1">
    <property type="entry name" value="PEPTIDOGLYCAN D,D-TRANSPEPTIDASE FTSI"/>
    <property type="match status" value="1"/>
</dbReference>
<evidence type="ECO:0000256" key="4">
    <source>
        <dbReference type="ARBA" id="ARBA00022618"/>
    </source>
</evidence>
<evidence type="ECO:0000256" key="15">
    <source>
        <dbReference type="ARBA" id="ARBA00023316"/>
    </source>
</evidence>
<dbReference type="GO" id="GO:0008360">
    <property type="term" value="P:regulation of cell shape"/>
    <property type="evidence" value="ECO:0007669"/>
    <property type="project" value="UniProtKB-KW"/>
</dbReference>
<keyword evidence="4 16" id="KW-0132">Cell division</keyword>
<accession>A0A4P7LEC7</accession>
<evidence type="ECO:0000256" key="11">
    <source>
        <dbReference type="ARBA" id="ARBA00022989"/>
    </source>
</evidence>
<keyword evidence="13 16" id="KW-0717">Septation</keyword>
<evidence type="ECO:0000256" key="7">
    <source>
        <dbReference type="ARBA" id="ARBA00022692"/>
    </source>
</evidence>
<dbReference type="GO" id="GO:0006508">
    <property type="term" value="P:proteolysis"/>
    <property type="evidence" value="ECO:0007669"/>
    <property type="project" value="UniProtKB-KW"/>
</dbReference>
<comment type="similarity">
    <text evidence="16">Belongs to the transpeptidase family. FtsI subfamily.</text>
</comment>
<dbReference type="SUPFAM" id="SSF56519">
    <property type="entry name" value="Penicillin binding protein dimerisation domain"/>
    <property type="match status" value="1"/>
</dbReference>
<feature type="active site" description="Acyl-ester intermediate" evidence="16">
    <location>
        <position position="319"/>
    </location>
</feature>
<evidence type="ECO:0000256" key="8">
    <source>
        <dbReference type="ARBA" id="ARBA00022801"/>
    </source>
</evidence>
<dbReference type="AlphaFoldDB" id="A0A4P7LEC7"/>
<dbReference type="EC" id="3.4.16.4" evidence="16"/>
<evidence type="ECO:0000256" key="16">
    <source>
        <dbReference type="HAMAP-Rule" id="MF_02080"/>
    </source>
</evidence>
<dbReference type="HAMAP" id="MF_02080">
    <property type="entry name" value="FtsI_transpept"/>
    <property type="match status" value="1"/>
</dbReference>
<dbReference type="GO" id="GO:0008955">
    <property type="term" value="F:peptidoglycan glycosyltransferase activity"/>
    <property type="evidence" value="ECO:0007669"/>
    <property type="project" value="InterPro"/>
</dbReference>
<evidence type="ECO:0000259" key="19">
    <source>
        <dbReference type="Pfam" id="PF03717"/>
    </source>
</evidence>
<evidence type="ECO:0000256" key="12">
    <source>
        <dbReference type="ARBA" id="ARBA00023136"/>
    </source>
</evidence>
<evidence type="ECO:0000313" key="21">
    <source>
        <dbReference type="Proteomes" id="UP000295294"/>
    </source>
</evidence>
<dbReference type="GO" id="GO:0000917">
    <property type="term" value="P:division septum assembly"/>
    <property type="evidence" value="ECO:0007669"/>
    <property type="project" value="UniProtKB-KW"/>
</dbReference>
<keyword evidence="15 16" id="KW-0961">Cell wall biogenesis/degradation</keyword>
<sequence>MSMARPNPPGRNGSGTPSRPRSGQFSASPVLGLRLPMWRSKLVVFLMFAAFVALALRAAWIQGPGNQFYEAEGKKRFQRTLELPATRGKILDRNGLVLATSLPVKAIWAVPEDVPNQVELAKIRQLAKLLGMSEKDLGKKLSEDKGFVYLKRQVLPDVADKIAALKIDGIHQTREYKRFYPEGEAMAHIVGFTNVEDRGQEGVELARETGLAGRAGARQVIKDRLGRVVEDIGILKTPRDGEDIQLSIDAKIQYLAYNELKAVVEKHKAKAASAVVLDAQTGEVLALANWPTYNPNDRTRLSGEQLRNRVLTDTFEPGSMMKPITVGLALQLKRVTPSTVITTTGKYQFEGATITDTHNYGALTVTGVIQKSSNIGTTKIAMLMKPQEMWDMYTSIGLGQAPKIGFPGAVAGRVRPFKSWRPIEQATMSYGYGLSVSLFQMAHAYTIFAHDGELIPVTMFRTNGPATGERILSPQVARDVRAMMETVTAPGGTAPEAQVMGYRVGGKTGTAYKHEGRGYNRSKYRASFIGLAPMSNPRIIVAVSVDEPTAGSHYGGLVAGPAFAAITGGTLRALNVQPDSPIRQLVVSDKVPESEPWTATQ</sequence>
<dbReference type="EMBL" id="CP038635">
    <property type="protein sequence ID" value="QBY54360.1"/>
    <property type="molecule type" value="Genomic_DNA"/>
</dbReference>
<comment type="function">
    <text evidence="16">Catalyzes cross-linking of the peptidoglycan cell wall at the division septum.</text>
</comment>
<evidence type="ECO:0000259" key="18">
    <source>
        <dbReference type="Pfam" id="PF00905"/>
    </source>
</evidence>
<proteinExistence type="inferred from homology"/>
<dbReference type="GO" id="GO:0008658">
    <property type="term" value="F:penicillin binding"/>
    <property type="evidence" value="ECO:0007669"/>
    <property type="project" value="InterPro"/>
</dbReference>
<keyword evidence="8 16" id="KW-0378">Hydrolase</keyword>
<dbReference type="PANTHER" id="PTHR30627">
    <property type="entry name" value="PEPTIDOGLYCAN D,D-TRANSPEPTIDASE"/>
    <property type="match status" value="1"/>
</dbReference>
<dbReference type="GO" id="GO:0005886">
    <property type="term" value="C:plasma membrane"/>
    <property type="evidence" value="ECO:0007669"/>
    <property type="project" value="UniProtKB-SubCell"/>
</dbReference>
<feature type="domain" description="Penicillin-binding protein transpeptidase" evidence="18">
    <location>
        <begin position="273"/>
        <end position="567"/>
    </location>
</feature>
<organism evidence="20 21">
    <name type="scientific">Cupriavidus oxalaticus</name>
    <dbReference type="NCBI Taxonomy" id="96344"/>
    <lineage>
        <taxon>Bacteria</taxon>
        <taxon>Pseudomonadati</taxon>
        <taxon>Pseudomonadota</taxon>
        <taxon>Betaproteobacteria</taxon>
        <taxon>Burkholderiales</taxon>
        <taxon>Burkholderiaceae</taxon>
        <taxon>Cupriavidus</taxon>
    </lineage>
</organism>
<feature type="domain" description="Penicillin-binding protein dimerisation" evidence="19">
    <location>
        <begin position="83"/>
        <end position="231"/>
    </location>
</feature>
<protein>
    <recommendedName>
        <fullName evidence="16">Peptidoglycan D,D-transpeptidase FtsI</fullName>
        <ecNumber evidence="16">3.4.16.4</ecNumber>
    </recommendedName>
    <alternativeName>
        <fullName evidence="16">Penicillin-binding protein 3</fullName>
        <shortName evidence="16">PBP-3</shortName>
    </alternativeName>
</protein>
<evidence type="ECO:0000256" key="10">
    <source>
        <dbReference type="ARBA" id="ARBA00022984"/>
    </source>
</evidence>
<keyword evidence="6 16" id="KW-0645">Protease</keyword>
<dbReference type="GO" id="GO:0009252">
    <property type="term" value="P:peptidoglycan biosynthetic process"/>
    <property type="evidence" value="ECO:0007669"/>
    <property type="project" value="UniProtKB-UniRule"/>
</dbReference>
<dbReference type="OrthoDB" id="9789078at2"/>
<gene>
    <name evidence="16" type="primary">ftsI</name>
    <name evidence="20" type="ORF">E0W60_25455</name>
</gene>
<dbReference type="InterPro" id="IPR036138">
    <property type="entry name" value="PBP_dimer_sf"/>
</dbReference>
<dbReference type="InterPro" id="IPR001460">
    <property type="entry name" value="PCN-bd_Tpept"/>
</dbReference>
<keyword evidence="12 16" id="KW-0472">Membrane</keyword>
<dbReference type="Pfam" id="PF00905">
    <property type="entry name" value="Transpeptidase"/>
    <property type="match status" value="1"/>
</dbReference>
<evidence type="ECO:0000256" key="9">
    <source>
        <dbReference type="ARBA" id="ARBA00022960"/>
    </source>
</evidence>
<dbReference type="Gene3D" id="3.30.450.330">
    <property type="match status" value="1"/>
</dbReference>
<evidence type="ECO:0000256" key="6">
    <source>
        <dbReference type="ARBA" id="ARBA00022670"/>
    </source>
</evidence>
<evidence type="ECO:0000256" key="3">
    <source>
        <dbReference type="ARBA" id="ARBA00022519"/>
    </source>
</evidence>
<evidence type="ECO:0000256" key="13">
    <source>
        <dbReference type="ARBA" id="ARBA00023210"/>
    </source>
</evidence>
<dbReference type="RefSeq" id="WP_133097989.1">
    <property type="nucleotide sequence ID" value="NZ_CP038635.1"/>
</dbReference>
<reference evidence="20 21" key="1">
    <citation type="submission" date="2019-03" db="EMBL/GenBank/DDBJ databases">
        <title>Efficiently degradation of phenoxyalkanoic acid herbicides by Cupriavidus oxalaticus strain X32.</title>
        <authorList>
            <person name="Sheng X."/>
        </authorList>
    </citation>
    <scope>NUCLEOTIDE SEQUENCE [LARGE SCALE GENOMIC DNA]</scope>
    <source>
        <strain evidence="20 21">X32</strain>
    </source>
</reference>
<dbReference type="InterPro" id="IPR012338">
    <property type="entry name" value="Beta-lactam/transpept-like"/>
</dbReference>
<evidence type="ECO:0000256" key="17">
    <source>
        <dbReference type="SAM" id="MobiDB-lite"/>
    </source>
</evidence>
<dbReference type="Pfam" id="PF03717">
    <property type="entry name" value="PBP_dimer"/>
    <property type="match status" value="1"/>
</dbReference>
<dbReference type="Gene3D" id="1.10.150.770">
    <property type="match status" value="1"/>
</dbReference>
<keyword evidence="3 16" id="KW-0997">Cell inner membrane</keyword>
<dbReference type="STRING" id="1349762.GCA_001592245_05314"/>
<dbReference type="InterPro" id="IPR037532">
    <property type="entry name" value="FtsI_transpept"/>
</dbReference>
<comment type="catalytic activity">
    <reaction evidence="16">
        <text>Preferential cleavage: (Ac)2-L-Lys-D-Ala-|-D-Ala. Also transpeptidation of peptidyl-alanyl moieties that are N-acyl substituents of D-alanine.</text>
        <dbReference type="EC" id="3.4.16.4"/>
    </reaction>
</comment>
<dbReference type="GO" id="GO:0009002">
    <property type="term" value="F:serine-type D-Ala-D-Ala carboxypeptidase activity"/>
    <property type="evidence" value="ECO:0007669"/>
    <property type="project" value="UniProtKB-UniRule"/>
</dbReference>
<comment type="pathway">
    <text evidence="16">Cell wall biogenesis; peptidoglycan biosynthesis.</text>
</comment>
<dbReference type="KEGG" id="cox:E0W60_25455"/>
<keyword evidence="5 16" id="KW-0121">Carboxypeptidase</keyword>
<keyword evidence="2 16" id="KW-1003">Cell membrane</keyword>
<dbReference type="Gene3D" id="3.40.710.10">
    <property type="entry name" value="DD-peptidase/beta-lactamase superfamily"/>
    <property type="match status" value="1"/>
</dbReference>
<evidence type="ECO:0000256" key="5">
    <source>
        <dbReference type="ARBA" id="ARBA00022645"/>
    </source>
</evidence>
<feature type="transmembrane region" description="Helical" evidence="16">
    <location>
        <begin position="42"/>
        <end position="60"/>
    </location>
</feature>
<feature type="compositionally biased region" description="Polar residues" evidence="17">
    <location>
        <begin position="14"/>
        <end position="23"/>
    </location>
</feature>
<keyword evidence="9 16" id="KW-0133">Cell shape</keyword>
<keyword evidence="14 16" id="KW-0131">Cell cycle</keyword>
<evidence type="ECO:0000256" key="1">
    <source>
        <dbReference type="ARBA" id="ARBA00004370"/>
    </source>
</evidence>
<keyword evidence="7 16" id="KW-0812">Transmembrane</keyword>
<dbReference type="Gene3D" id="3.90.1310.10">
    <property type="entry name" value="Penicillin-binding protein 2a (Domain 2)"/>
    <property type="match status" value="1"/>
</dbReference>
<dbReference type="Proteomes" id="UP000295294">
    <property type="component" value="Chromosome 2"/>
</dbReference>
<dbReference type="GO" id="GO:0071555">
    <property type="term" value="P:cell wall organization"/>
    <property type="evidence" value="ECO:0007669"/>
    <property type="project" value="UniProtKB-KW"/>
</dbReference>
<evidence type="ECO:0000313" key="20">
    <source>
        <dbReference type="EMBL" id="QBY54360.1"/>
    </source>
</evidence>
<name>A0A4P7LEC7_9BURK</name>
<dbReference type="GO" id="GO:0043093">
    <property type="term" value="P:FtsZ-dependent cytokinesis"/>
    <property type="evidence" value="ECO:0007669"/>
    <property type="project" value="UniProtKB-UniRule"/>
</dbReference>
<comment type="subcellular location">
    <subcellularLocation>
        <location evidence="16">Cell inner membrane</location>
        <topology evidence="16">Single-pass membrane protein</topology>
    </subcellularLocation>
    <subcellularLocation>
        <location evidence="1">Membrane</location>
    </subcellularLocation>
</comment>
<keyword evidence="10 16" id="KW-0573">Peptidoglycan synthesis</keyword>